<gene>
    <name evidence="5" type="primary">SNL3</name>
    <name evidence="5" type="ORF">CR513_09336</name>
</gene>
<keyword evidence="6" id="KW-1185">Reference proteome</keyword>
<name>A0A371HVA4_MUCPR</name>
<dbReference type="Pfam" id="PF02671">
    <property type="entry name" value="PAH"/>
    <property type="match status" value="1"/>
</dbReference>
<dbReference type="GO" id="GO:0000122">
    <property type="term" value="P:negative regulation of transcription by RNA polymerase II"/>
    <property type="evidence" value="ECO:0007669"/>
    <property type="project" value="TreeGrafter"/>
</dbReference>
<dbReference type="SUPFAM" id="SSF47762">
    <property type="entry name" value="PAH2 domain"/>
    <property type="match status" value="1"/>
</dbReference>
<reference evidence="5" key="1">
    <citation type="submission" date="2018-05" db="EMBL/GenBank/DDBJ databases">
        <title>Draft genome of Mucuna pruriens seed.</title>
        <authorList>
            <person name="Nnadi N.E."/>
            <person name="Vos R."/>
            <person name="Hasami M.H."/>
            <person name="Devisetty U.K."/>
            <person name="Aguiy J.C."/>
        </authorList>
    </citation>
    <scope>NUCLEOTIDE SEQUENCE [LARGE SCALE GENOMIC DNA]</scope>
    <source>
        <strain evidence="5">JCA_2017</strain>
    </source>
</reference>
<protein>
    <submittedName>
        <fullName evidence="5">Paired amphipathic helix protein Sin3-like 3</fullName>
    </submittedName>
</protein>
<dbReference type="InterPro" id="IPR003822">
    <property type="entry name" value="PAH"/>
</dbReference>
<evidence type="ECO:0000256" key="2">
    <source>
        <dbReference type="ARBA" id="ARBA00022491"/>
    </source>
</evidence>
<dbReference type="GO" id="GO:0003714">
    <property type="term" value="F:transcription corepressor activity"/>
    <property type="evidence" value="ECO:0007669"/>
    <property type="project" value="InterPro"/>
</dbReference>
<keyword evidence="2" id="KW-0678">Repressor</keyword>
<dbReference type="EMBL" id="QJKJ01001647">
    <property type="protein sequence ID" value="RDY06634.1"/>
    <property type="molecule type" value="Genomic_DNA"/>
</dbReference>
<evidence type="ECO:0000256" key="4">
    <source>
        <dbReference type="PROSITE-ProRule" id="PRU00810"/>
    </source>
</evidence>
<dbReference type="Gene3D" id="1.20.1160.11">
    <property type="entry name" value="Paired amphipathic helix"/>
    <property type="match status" value="1"/>
</dbReference>
<dbReference type="AlphaFoldDB" id="A0A371HVA4"/>
<evidence type="ECO:0000256" key="1">
    <source>
        <dbReference type="ARBA" id="ARBA00004123"/>
    </source>
</evidence>
<accession>A0A371HVA4</accession>
<keyword evidence="3 4" id="KW-0539">Nucleus</keyword>
<dbReference type="InterPro" id="IPR039774">
    <property type="entry name" value="Sin3-like"/>
</dbReference>
<dbReference type="PANTHER" id="PTHR12346">
    <property type="entry name" value="SIN3B-RELATED"/>
    <property type="match status" value="1"/>
</dbReference>
<dbReference type="OrthoDB" id="1420407at2759"/>
<sequence>MGEGGKAGTANDAIAYLKAAKDVFYDKREKYDYFLNFMKDFREQRIDTEGVIAGVKMLFKEHTDLISGFNTFLPDKYKIKIPLEDENPFQRMHGGYEEATNFVKK</sequence>
<comment type="subcellular location">
    <subcellularLocation>
        <location evidence="1 4">Nucleus</location>
    </subcellularLocation>
</comment>
<organism evidence="5 6">
    <name type="scientific">Mucuna pruriens</name>
    <name type="common">Velvet bean</name>
    <name type="synonym">Dolichos pruriens</name>
    <dbReference type="NCBI Taxonomy" id="157652"/>
    <lineage>
        <taxon>Eukaryota</taxon>
        <taxon>Viridiplantae</taxon>
        <taxon>Streptophyta</taxon>
        <taxon>Embryophyta</taxon>
        <taxon>Tracheophyta</taxon>
        <taxon>Spermatophyta</taxon>
        <taxon>Magnoliopsida</taxon>
        <taxon>eudicotyledons</taxon>
        <taxon>Gunneridae</taxon>
        <taxon>Pentapetalae</taxon>
        <taxon>rosids</taxon>
        <taxon>fabids</taxon>
        <taxon>Fabales</taxon>
        <taxon>Fabaceae</taxon>
        <taxon>Papilionoideae</taxon>
        <taxon>50 kb inversion clade</taxon>
        <taxon>NPAAA clade</taxon>
        <taxon>indigoferoid/millettioid clade</taxon>
        <taxon>Phaseoleae</taxon>
        <taxon>Mucuna</taxon>
    </lineage>
</organism>
<dbReference type="Proteomes" id="UP000257109">
    <property type="component" value="Unassembled WGS sequence"/>
</dbReference>
<evidence type="ECO:0000313" key="6">
    <source>
        <dbReference type="Proteomes" id="UP000257109"/>
    </source>
</evidence>
<dbReference type="PROSITE" id="PS51477">
    <property type="entry name" value="PAH"/>
    <property type="match status" value="1"/>
</dbReference>
<dbReference type="STRING" id="157652.A0A371HVA4"/>
<evidence type="ECO:0000256" key="3">
    <source>
        <dbReference type="ARBA" id="ARBA00023242"/>
    </source>
</evidence>
<proteinExistence type="predicted"/>
<comment type="caution">
    <text evidence="5">The sequence shown here is derived from an EMBL/GenBank/DDBJ whole genome shotgun (WGS) entry which is preliminary data.</text>
</comment>
<feature type="non-terminal residue" evidence="5">
    <location>
        <position position="1"/>
    </location>
</feature>
<feature type="non-terminal residue" evidence="5">
    <location>
        <position position="105"/>
    </location>
</feature>
<dbReference type="PANTHER" id="PTHR12346:SF0">
    <property type="entry name" value="SIN3A, ISOFORM G"/>
    <property type="match status" value="1"/>
</dbReference>
<dbReference type="GO" id="GO:0000785">
    <property type="term" value="C:chromatin"/>
    <property type="evidence" value="ECO:0007669"/>
    <property type="project" value="TreeGrafter"/>
</dbReference>
<dbReference type="FunFam" id="1.20.1160.11:FF:000001">
    <property type="entry name" value="Paired amphipathic helix protein Sin3"/>
    <property type="match status" value="1"/>
</dbReference>
<dbReference type="InterPro" id="IPR036600">
    <property type="entry name" value="PAH_sf"/>
</dbReference>
<evidence type="ECO:0000313" key="5">
    <source>
        <dbReference type="EMBL" id="RDY06634.1"/>
    </source>
</evidence>
<dbReference type="GO" id="GO:0000118">
    <property type="term" value="C:histone deacetylase complex"/>
    <property type="evidence" value="ECO:0007669"/>
    <property type="project" value="TreeGrafter"/>
</dbReference>